<evidence type="ECO:0000313" key="3">
    <source>
        <dbReference type="EMBL" id="HIH32755.1"/>
    </source>
</evidence>
<dbReference type="SFLD" id="SFLDG01129">
    <property type="entry name" value="C1.5:_HAD__Beta-PGM__Phosphata"/>
    <property type="match status" value="1"/>
</dbReference>
<dbReference type="InterPro" id="IPR051540">
    <property type="entry name" value="S-2-haloacid_dehalogenase"/>
</dbReference>
<dbReference type="Gene3D" id="3.40.50.1000">
    <property type="entry name" value="HAD superfamily/HAD-like"/>
    <property type="match status" value="1"/>
</dbReference>
<evidence type="ECO:0000313" key="4">
    <source>
        <dbReference type="EMBL" id="MBS3057785.1"/>
    </source>
</evidence>
<dbReference type="AlphaFoldDB" id="A0A7J4KWC1"/>
<reference evidence="5 6" key="1">
    <citation type="journal article" date="2020" name="bioRxiv">
        <title>A rank-normalized archaeal taxonomy based on genome phylogeny resolves widespread incomplete and uneven classifications.</title>
        <authorList>
            <person name="Rinke C."/>
            <person name="Chuvochina M."/>
            <person name="Mussig A.J."/>
            <person name="Chaumeil P.-A."/>
            <person name="Waite D.W."/>
            <person name="Whitman W.B."/>
            <person name="Parks D.H."/>
            <person name="Hugenholtz P."/>
        </authorList>
    </citation>
    <scope>NUCLEOTIDE SEQUENCE [LARGE SCALE GENOMIC DNA]</scope>
</reference>
<dbReference type="Pfam" id="PF00702">
    <property type="entry name" value="Hydrolase"/>
    <property type="match status" value="1"/>
</dbReference>
<comment type="caution">
    <text evidence="3">The sequence shown here is derived from an EMBL/GenBank/DDBJ whole genome shotgun (WGS) entry which is preliminary data.</text>
</comment>
<evidence type="ECO:0000256" key="1">
    <source>
        <dbReference type="ARBA" id="ARBA00022801"/>
    </source>
</evidence>
<name>A0A7J4KWC1_9ARCH</name>
<evidence type="ECO:0000313" key="5">
    <source>
        <dbReference type="Proteomes" id="UP000527315"/>
    </source>
</evidence>
<sequence>MSSGIKCVVFDFDDTLADTKRVVELIKKIEPDKKFLAGRGWVFSKREFEKARKIMENKVENQRQKPSKNKGNIYAQELLKVLKVPYSKKLAEGMVKAYWKEKEKNLKLMPHVKKTLKFLKKRKLKLCVVSNISVNTNKKAAKKLGILKYFTEFFTSYQHGGIKSELKIFYNLLKKINKGRKNKINPEECLMVGNNAGEDGAAKKLGMKVALLKPTLKGKEHLEKIKPDFMLDDLLDLKRIIKS</sequence>
<reference evidence="4" key="2">
    <citation type="submission" date="2021-03" db="EMBL/GenBank/DDBJ databases">
        <authorList>
            <person name="Jaffe A."/>
        </authorList>
    </citation>
    <scope>NUCLEOTIDE SEQUENCE</scope>
    <source>
        <strain evidence="4">RIFCSPLOWO2_01_FULL_43_13</strain>
    </source>
</reference>
<dbReference type="Proteomes" id="UP000680185">
    <property type="component" value="Unassembled WGS sequence"/>
</dbReference>
<proteinExistence type="predicted"/>
<dbReference type="Gene3D" id="1.10.150.520">
    <property type="match status" value="1"/>
</dbReference>
<dbReference type="Proteomes" id="UP000590964">
    <property type="component" value="Unassembled WGS sequence"/>
</dbReference>
<dbReference type="EMBL" id="JAGVWB010000001">
    <property type="protein sequence ID" value="MBS3057785.1"/>
    <property type="molecule type" value="Genomic_DNA"/>
</dbReference>
<dbReference type="GO" id="GO:0016787">
    <property type="term" value="F:hydrolase activity"/>
    <property type="evidence" value="ECO:0007669"/>
    <property type="project" value="UniProtKB-KW"/>
</dbReference>
<evidence type="ECO:0000313" key="2">
    <source>
        <dbReference type="EMBL" id="HIH21392.1"/>
    </source>
</evidence>
<organism evidence="3 5">
    <name type="scientific">Candidatus Iainarchaeum sp</name>
    <dbReference type="NCBI Taxonomy" id="3101447"/>
    <lineage>
        <taxon>Archaea</taxon>
        <taxon>Candidatus Iainarchaeota</taxon>
        <taxon>Candidatus Iainarchaeia</taxon>
        <taxon>Candidatus Iainarchaeales</taxon>
        <taxon>Candidatus Iainarchaeaceae</taxon>
        <taxon>Candidatus Iainarchaeum</taxon>
    </lineage>
</organism>
<dbReference type="Proteomes" id="UP000527315">
    <property type="component" value="Unassembled WGS sequence"/>
</dbReference>
<keyword evidence="1 3" id="KW-0378">Hydrolase</keyword>
<accession>A0A7J4KWC1</accession>
<dbReference type="InterPro" id="IPR036412">
    <property type="entry name" value="HAD-like_sf"/>
</dbReference>
<reference evidence="4" key="3">
    <citation type="submission" date="2021-05" db="EMBL/GenBank/DDBJ databases">
        <title>Protein family content uncovers lineage relationships and bacterial pathway maintenance mechanisms in DPANN archaea.</title>
        <authorList>
            <person name="Castelle C.J."/>
            <person name="Meheust R."/>
            <person name="Jaffe A.L."/>
            <person name="Seitz K."/>
            <person name="Gong X."/>
            <person name="Baker B.J."/>
            <person name="Banfield J.F."/>
        </authorList>
    </citation>
    <scope>NUCLEOTIDE SEQUENCE</scope>
    <source>
        <strain evidence="4">RIFCSPLOWO2_01_FULL_43_13</strain>
    </source>
</reference>
<dbReference type="PANTHER" id="PTHR43316">
    <property type="entry name" value="HYDROLASE, HALOACID DELAHOGENASE-RELATED"/>
    <property type="match status" value="1"/>
</dbReference>
<dbReference type="SFLD" id="SFLDS00003">
    <property type="entry name" value="Haloacid_Dehalogenase"/>
    <property type="match status" value="1"/>
</dbReference>
<dbReference type="EMBL" id="DUFW01000026">
    <property type="protein sequence ID" value="HIH21392.1"/>
    <property type="molecule type" value="Genomic_DNA"/>
</dbReference>
<protein>
    <submittedName>
        <fullName evidence="3">HAD hydrolase-like protein</fullName>
    </submittedName>
</protein>
<dbReference type="EMBL" id="DUFJ01000017">
    <property type="protein sequence ID" value="HIH32755.1"/>
    <property type="molecule type" value="Genomic_DNA"/>
</dbReference>
<dbReference type="InterPro" id="IPR023214">
    <property type="entry name" value="HAD_sf"/>
</dbReference>
<evidence type="ECO:0000313" key="6">
    <source>
        <dbReference type="Proteomes" id="UP000590964"/>
    </source>
</evidence>
<dbReference type="SUPFAM" id="SSF56784">
    <property type="entry name" value="HAD-like"/>
    <property type="match status" value="1"/>
</dbReference>
<gene>
    <name evidence="2" type="ORF">HA222_01860</name>
    <name evidence="3" type="ORF">HA227_00735</name>
    <name evidence="4" type="ORF">J4478_00075</name>
</gene>
<dbReference type="PANTHER" id="PTHR43316:SF3">
    <property type="entry name" value="HALOACID DEHALOGENASE, TYPE II (AFU_ORTHOLOGUE AFUA_2G07750)-RELATED"/>
    <property type="match status" value="1"/>
</dbReference>